<dbReference type="STRING" id="27349.A0A0L6V8M7"/>
<comment type="similarity">
    <text evidence="2">Belongs to the ARPC2 family.</text>
</comment>
<keyword evidence="3" id="KW-0963">Cytoplasm</keyword>
<evidence type="ECO:0000256" key="1">
    <source>
        <dbReference type="ARBA" id="ARBA00004245"/>
    </source>
</evidence>
<dbReference type="Gene3D" id="3.30.1460.20">
    <property type="match status" value="1"/>
</dbReference>
<dbReference type="InterPro" id="IPR034666">
    <property type="entry name" value="ARPC2/4"/>
</dbReference>
<dbReference type="AlphaFoldDB" id="A0A0L6V8M7"/>
<comment type="caution">
    <text evidence="6">The sequence shown here is derived from an EMBL/GenBank/DDBJ whole genome shotgun (WGS) entry which is preliminary data.</text>
</comment>
<dbReference type="SUPFAM" id="SSF69645">
    <property type="entry name" value="Arp2/3 complex subunits"/>
    <property type="match status" value="1"/>
</dbReference>
<evidence type="ECO:0000256" key="4">
    <source>
        <dbReference type="ARBA" id="ARBA00023203"/>
    </source>
</evidence>
<keyword evidence="7" id="KW-1185">Reference proteome</keyword>
<dbReference type="PANTHER" id="PTHR12058">
    <property type="entry name" value="ARP2/3 COMPLEX 34 KDA SUBUNIT"/>
    <property type="match status" value="1"/>
</dbReference>
<evidence type="ECO:0000313" key="7">
    <source>
        <dbReference type="Proteomes" id="UP000037035"/>
    </source>
</evidence>
<evidence type="ECO:0000256" key="5">
    <source>
        <dbReference type="ARBA" id="ARBA00023212"/>
    </source>
</evidence>
<dbReference type="PANTHER" id="PTHR12058:SF0">
    <property type="entry name" value="ACTIN-RELATED PROTEIN 2_3 COMPLEX SUBUNIT 2"/>
    <property type="match status" value="1"/>
</dbReference>
<accession>A0A0L6V8M7</accession>
<dbReference type="InterPro" id="IPR007188">
    <property type="entry name" value="ARPC2"/>
</dbReference>
<dbReference type="GO" id="GO:0034314">
    <property type="term" value="P:Arp2/3 complex-mediated actin nucleation"/>
    <property type="evidence" value="ECO:0007669"/>
    <property type="project" value="InterPro"/>
</dbReference>
<dbReference type="GO" id="GO:0051015">
    <property type="term" value="F:actin filament binding"/>
    <property type="evidence" value="ECO:0007669"/>
    <property type="project" value="TreeGrafter"/>
</dbReference>
<dbReference type="OrthoDB" id="148331at2759"/>
<proteinExistence type="inferred from homology"/>
<comment type="subcellular location">
    <subcellularLocation>
        <location evidence="1">Cytoplasm</location>
        <location evidence="1">Cytoskeleton</location>
    </subcellularLocation>
</comment>
<dbReference type="GO" id="GO:0005885">
    <property type="term" value="C:Arp2/3 protein complex"/>
    <property type="evidence" value="ECO:0007669"/>
    <property type="project" value="InterPro"/>
</dbReference>
<dbReference type="GO" id="GO:0005200">
    <property type="term" value="F:structural constituent of cytoskeleton"/>
    <property type="evidence" value="ECO:0007669"/>
    <property type="project" value="TreeGrafter"/>
</dbReference>
<evidence type="ECO:0000256" key="2">
    <source>
        <dbReference type="ARBA" id="ARBA00007192"/>
    </source>
</evidence>
<dbReference type="EMBL" id="LAVV01007115">
    <property type="protein sequence ID" value="KNZ57069.1"/>
    <property type="molecule type" value="Genomic_DNA"/>
</dbReference>
<sequence length="603" mass="68205">MTQCMTDVTGNTTVKKGMLRLFSKHNTWCTTTKQEYNMLKCSIAGVTACQLQAVDQVFFFNVGQWSFFVACKLGSSCLMAELNAKVQLFCLIQADADMLSCSCDVVPGSQGEKGGELIHLQPTKTLLSKNRFHPKHDSLGRPQQDHPGLYSVTTPLLTTLQTGLTRSSFRGFVSIALNSRYIQANSSPNSICMHLTKSMISSIQCFFLFEGIAKIRNSPETGNFLYQSPFQEFVDARRRPAIQTAPQILYSNREPPREINHIPGLAATENMGYVTFGKGRRTWQLVLFSQEHSYSMISCSPSLCLFSPSLRRLCECFTVEGHLSEVNDNRVFVGRKSRLILLLLMFITTLKVKETLLHSLLENKIHKSLASLITSHSADTWCFHSPFPMAVDLVFNFRSDFFSLFPFVHCLIQTPNISSYSMEKCLNKGHFSIAHQKKHLPVEMDCQPFSSFPVHGKKVFEGRCNCLNLDGKSKFAHVKAVNMSLGCTYSLSLTSVRLLLQRCPRSQPQCQRIIEVKVWQSWQNNLQNSRLKRMLKNVWIPIYLPLFEPDSTPFHGNWLESAKPHPVQGLLKGIRGTYCYHSREKPPLGLCLGAVTWAYAYSK</sequence>
<keyword evidence="5" id="KW-0206">Cytoskeleton</keyword>
<gene>
    <name evidence="6" type="ORF">VP01_2250g1</name>
</gene>
<reference evidence="6 7" key="1">
    <citation type="submission" date="2015-08" db="EMBL/GenBank/DDBJ databases">
        <title>Next Generation Sequencing and Analysis of the Genome of Puccinia sorghi L Schw, the Causal Agent of Maize Common Rust.</title>
        <authorList>
            <person name="Rochi L."/>
            <person name="Burguener G."/>
            <person name="Darino M."/>
            <person name="Turjanski A."/>
            <person name="Kreff E."/>
            <person name="Dieguez M.J."/>
            <person name="Sacco F."/>
        </authorList>
    </citation>
    <scope>NUCLEOTIDE SEQUENCE [LARGE SCALE GENOMIC DNA]</scope>
    <source>
        <strain evidence="6 7">RO10H11247</strain>
    </source>
</reference>
<keyword evidence="4" id="KW-0009">Actin-binding</keyword>
<dbReference type="Pfam" id="PF04045">
    <property type="entry name" value="P34-Arc"/>
    <property type="match status" value="1"/>
</dbReference>
<dbReference type="VEuPathDB" id="FungiDB:VP01_2250g1"/>
<dbReference type="GO" id="GO:0030041">
    <property type="term" value="P:actin filament polymerization"/>
    <property type="evidence" value="ECO:0007669"/>
    <property type="project" value="InterPro"/>
</dbReference>
<dbReference type="Proteomes" id="UP000037035">
    <property type="component" value="Unassembled WGS sequence"/>
</dbReference>
<protein>
    <submittedName>
        <fullName evidence="6">Uncharacterized protein</fullName>
    </submittedName>
</protein>
<organism evidence="6 7">
    <name type="scientific">Puccinia sorghi</name>
    <dbReference type="NCBI Taxonomy" id="27349"/>
    <lineage>
        <taxon>Eukaryota</taxon>
        <taxon>Fungi</taxon>
        <taxon>Dikarya</taxon>
        <taxon>Basidiomycota</taxon>
        <taxon>Pucciniomycotina</taxon>
        <taxon>Pucciniomycetes</taxon>
        <taxon>Pucciniales</taxon>
        <taxon>Pucciniaceae</taxon>
        <taxon>Puccinia</taxon>
    </lineage>
</organism>
<evidence type="ECO:0000313" key="6">
    <source>
        <dbReference type="EMBL" id="KNZ57069.1"/>
    </source>
</evidence>
<evidence type="ECO:0000256" key="3">
    <source>
        <dbReference type="ARBA" id="ARBA00022490"/>
    </source>
</evidence>
<name>A0A0L6V8M7_9BASI</name>